<dbReference type="OrthoDB" id="328216at2"/>
<organism evidence="1 2">
    <name type="scientific">Leptospira fletcheri</name>
    <dbReference type="NCBI Taxonomy" id="2484981"/>
    <lineage>
        <taxon>Bacteria</taxon>
        <taxon>Pseudomonadati</taxon>
        <taxon>Spirochaetota</taxon>
        <taxon>Spirochaetia</taxon>
        <taxon>Leptospirales</taxon>
        <taxon>Leptospiraceae</taxon>
        <taxon>Leptospira</taxon>
    </lineage>
</organism>
<dbReference type="Gene3D" id="1.10.260.40">
    <property type="entry name" value="lambda repressor-like DNA-binding domains"/>
    <property type="match status" value="1"/>
</dbReference>
<dbReference type="SUPFAM" id="SSF47413">
    <property type="entry name" value="lambda repressor-like DNA-binding domains"/>
    <property type="match status" value="1"/>
</dbReference>
<protein>
    <submittedName>
        <fullName evidence="1">XRE family transcriptional regulator</fullName>
    </submittedName>
</protein>
<keyword evidence="2" id="KW-1185">Reference proteome</keyword>
<gene>
    <name evidence="1" type="ORF">EHO60_08955</name>
</gene>
<sequence>MTDKRDESLIGKKTLAVIEATGDNQTSTAPKLKQTKAGLNNIIKGRLESPSKSFLDAIVAAYGIDLNWFLNDSKPVHPIFYLQKTGDKASLMDDDKTLWNQIRNSKGIKDIVKNLINFSAKEVNTWGDLISEYAKMKEDSKKK</sequence>
<dbReference type="Proteomes" id="UP000298458">
    <property type="component" value="Unassembled WGS sequence"/>
</dbReference>
<dbReference type="InterPro" id="IPR010982">
    <property type="entry name" value="Lambda_DNA-bd_dom_sf"/>
</dbReference>
<dbReference type="RefSeq" id="WP_135767767.1">
    <property type="nucleotide sequence ID" value="NZ_RQET01000004.1"/>
</dbReference>
<reference evidence="1" key="1">
    <citation type="journal article" date="2019" name="PLoS Negl. Trop. Dis.">
        <title>Revisiting the worldwide diversity of Leptospira species in the environment.</title>
        <authorList>
            <person name="Vincent A.T."/>
            <person name="Schiettekatte O."/>
            <person name="Bourhy P."/>
            <person name="Veyrier F.J."/>
            <person name="Picardeau M."/>
        </authorList>
    </citation>
    <scope>NUCLEOTIDE SEQUENCE [LARGE SCALE GENOMIC DNA]</scope>
    <source>
        <strain evidence="1">SSW15</strain>
    </source>
</reference>
<comment type="caution">
    <text evidence="1">The sequence shown here is derived from an EMBL/GenBank/DDBJ whole genome shotgun (WGS) entry which is preliminary data.</text>
</comment>
<dbReference type="EMBL" id="RQET01000004">
    <property type="protein sequence ID" value="TGK12369.1"/>
    <property type="molecule type" value="Genomic_DNA"/>
</dbReference>
<evidence type="ECO:0000313" key="1">
    <source>
        <dbReference type="EMBL" id="TGK12369.1"/>
    </source>
</evidence>
<accession>A0A4R9GID2</accession>
<dbReference type="AlphaFoldDB" id="A0A4R9GID2"/>
<proteinExistence type="predicted"/>
<name>A0A4R9GID2_9LEPT</name>
<dbReference type="GO" id="GO:0003677">
    <property type="term" value="F:DNA binding"/>
    <property type="evidence" value="ECO:0007669"/>
    <property type="project" value="InterPro"/>
</dbReference>
<evidence type="ECO:0000313" key="2">
    <source>
        <dbReference type="Proteomes" id="UP000298458"/>
    </source>
</evidence>